<evidence type="ECO:0000259" key="8">
    <source>
        <dbReference type="PROSITE" id="PS50928"/>
    </source>
</evidence>
<dbReference type="AlphaFoldDB" id="A0A1D9MMI3"/>
<evidence type="ECO:0000256" key="4">
    <source>
        <dbReference type="ARBA" id="ARBA00022692"/>
    </source>
</evidence>
<dbReference type="CDD" id="cd06261">
    <property type="entry name" value="TM_PBP2"/>
    <property type="match status" value="1"/>
</dbReference>
<dbReference type="Gene3D" id="1.10.3720.10">
    <property type="entry name" value="MetI-like"/>
    <property type="match status" value="1"/>
</dbReference>
<gene>
    <name evidence="9" type="ORF">BK816_04065</name>
</gene>
<evidence type="ECO:0000256" key="5">
    <source>
        <dbReference type="ARBA" id="ARBA00022989"/>
    </source>
</evidence>
<dbReference type="PROSITE" id="PS50928">
    <property type="entry name" value="ABC_TM1"/>
    <property type="match status" value="1"/>
</dbReference>
<evidence type="ECO:0000256" key="1">
    <source>
        <dbReference type="ARBA" id="ARBA00004651"/>
    </source>
</evidence>
<dbReference type="STRING" id="1912795.BK816_04065"/>
<sequence length="274" mass="30682">MCLIAVVPIIYTAYLSFTTYDVFSAPVPNGVENYRQLLHDENFRLALLNTVIFTALTVPFQTIIPMILADQLVRSDHPKLSGFVRSTLFIPVVASLILVGMVWQYMLAANGGTFNEMLHFFHLISDDYNINFLGTRTGALFAVAFVSIWKHIGYFLVIFYAGVQDIPRERYEAARVDGANRVQQFIHITMPGLRPITFLVVILGTIWSFQVFDLVYSMTGGGPAGGTTTIVISIFEEGFKNMQMGYASAISMFLFVCVVGISVAQQLIYKRIEK</sequence>
<keyword evidence="3" id="KW-1003">Cell membrane</keyword>
<dbReference type="Pfam" id="PF00528">
    <property type="entry name" value="BPD_transp_1"/>
    <property type="match status" value="1"/>
</dbReference>
<evidence type="ECO:0000256" key="3">
    <source>
        <dbReference type="ARBA" id="ARBA00022475"/>
    </source>
</evidence>
<keyword evidence="6 7" id="KW-0472">Membrane</keyword>
<dbReference type="KEGG" id="avu:BK816_04065"/>
<keyword evidence="2 7" id="KW-0813">Transport</keyword>
<dbReference type="SUPFAM" id="SSF161098">
    <property type="entry name" value="MetI-like"/>
    <property type="match status" value="1"/>
</dbReference>
<dbReference type="OrthoDB" id="9805974at2"/>
<feature type="domain" description="ABC transmembrane type-1" evidence="8">
    <location>
        <begin position="47"/>
        <end position="265"/>
    </location>
</feature>
<keyword evidence="4 7" id="KW-0812">Transmembrane</keyword>
<evidence type="ECO:0000313" key="10">
    <source>
        <dbReference type="Proteomes" id="UP000176288"/>
    </source>
</evidence>
<dbReference type="PANTHER" id="PTHR30193">
    <property type="entry name" value="ABC TRANSPORTER PERMEASE PROTEIN"/>
    <property type="match status" value="1"/>
</dbReference>
<organism evidence="9 10">
    <name type="scientific">Boudabousia tangfeifanii</name>
    <dbReference type="NCBI Taxonomy" id="1912795"/>
    <lineage>
        <taxon>Bacteria</taxon>
        <taxon>Bacillati</taxon>
        <taxon>Actinomycetota</taxon>
        <taxon>Actinomycetes</taxon>
        <taxon>Actinomycetales</taxon>
        <taxon>Actinomycetaceae</taxon>
        <taxon>Boudabousia</taxon>
    </lineage>
</organism>
<reference evidence="9 10" key="1">
    <citation type="submission" date="2016-10" db="EMBL/GenBank/DDBJ databases">
        <title>Actinomyces aegypiusis sp. nov., isolated from the Aegypius monachus in Qinghai Tibet Plateau China.</title>
        <authorList>
            <person name="Wang Y."/>
        </authorList>
    </citation>
    <scope>NUCLEOTIDE SEQUENCE [LARGE SCALE GENOMIC DNA]</scope>
    <source>
        <strain evidence="9 10">VUL4_3</strain>
    </source>
</reference>
<proteinExistence type="inferred from homology"/>
<evidence type="ECO:0000256" key="6">
    <source>
        <dbReference type="ARBA" id="ARBA00023136"/>
    </source>
</evidence>
<evidence type="ECO:0000313" key="9">
    <source>
        <dbReference type="EMBL" id="AOZ73458.1"/>
    </source>
</evidence>
<evidence type="ECO:0000256" key="7">
    <source>
        <dbReference type="RuleBase" id="RU363032"/>
    </source>
</evidence>
<keyword evidence="5 7" id="KW-1133">Transmembrane helix</keyword>
<dbReference type="GO" id="GO:0005886">
    <property type="term" value="C:plasma membrane"/>
    <property type="evidence" value="ECO:0007669"/>
    <property type="project" value="UniProtKB-SubCell"/>
</dbReference>
<feature type="transmembrane region" description="Helical" evidence="7">
    <location>
        <begin position="45"/>
        <end position="68"/>
    </location>
</feature>
<accession>A0A1D9MMI3</accession>
<dbReference type="InterPro" id="IPR035906">
    <property type="entry name" value="MetI-like_sf"/>
</dbReference>
<dbReference type="Proteomes" id="UP000176288">
    <property type="component" value="Chromosome"/>
</dbReference>
<dbReference type="InterPro" id="IPR000515">
    <property type="entry name" value="MetI-like"/>
</dbReference>
<comment type="similarity">
    <text evidence="7">Belongs to the binding-protein-dependent transport system permease family.</text>
</comment>
<feature type="transmembrane region" description="Helical" evidence="7">
    <location>
        <begin position="88"/>
        <end position="107"/>
    </location>
</feature>
<keyword evidence="10" id="KW-1185">Reference proteome</keyword>
<feature type="transmembrane region" description="Helical" evidence="7">
    <location>
        <begin position="196"/>
        <end position="216"/>
    </location>
</feature>
<dbReference type="InterPro" id="IPR051393">
    <property type="entry name" value="ABC_transporter_permease"/>
</dbReference>
<evidence type="ECO:0000256" key="2">
    <source>
        <dbReference type="ARBA" id="ARBA00022448"/>
    </source>
</evidence>
<feature type="transmembrane region" description="Helical" evidence="7">
    <location>
        <begin position="139"/>
        <end position="161"/>
    </location>
</feature>
<feature type="transmembrane region" description="Helical" evidence="7">
    <location>
        <begin position="246"/>
        <end position="269"/>
    </location>
</feature>
<comment type="subcellular location">
    <subcellularLocation>
        <location evidence="1 7">Cell membrane</location>
        <topology evidence="1 7">Multi-pass membrane protein</topology>
    </subcellularLocation>
</comment>
<name>A0A1D9MMI3_9ACTO</name>
<protein>
    <submittedName>
        <fullName evidence="9">Sugar ABC transporter permease</fullName>
    </submittedName>
</protein>
<dbReference type="PANTHER" id="PTHR30193:SF37">
    <property type="entry name" value="INNER MEMBRANE ABC TRANSPORTER PERMEASE PROTEIN YCJO"/>
    <property type="match status" value="1"/>
</dbReference>
<dbReference type="GO" id="GO:0055085">
    <property type="term" value="P:transmembrane transport"/>
    <property type="evidence" value="ECO:0007669"/>
    <property type="project" value="InterPro"/>
</dbReference>
<dbReference type="EMBL" id="CP017812">
    <property type="protein sequence ID" value="AOZ73458.1"/>
    <property type="molecule type" value="Genomic_DNA"/>
</dbReference>